<keyword evidence="7" id="KW-0520">NAD</keyword>
<dbReference type="EMBL" id="KV417301">
    <property type="protein sequence ID" value="KZO93459.1"/>
    <property type="molecule type" value="Genomic_DNA"/>
</dbReference>
<evidence type="ECO:0000256" key="7">
    <source>
        <dbReference type="ARBA" id="ARBA00023027"/>
    </source>
</evidence>
<gene>
    <name evidence="9" type="ORF">CALVIDRAFT_248895</name>
</gene>
<dbReference type="SMART" id="SM00829">
    <property type="entry name" value="PKS_ER"/>
    <property type="match status" value="1"/>
</dbReference>
<dbReference type="Pfam" id="PF08240">
    <property type="entry name" value="ADH_N"/>
    <property type="match status" value="1"/>
</dbReference>
<dbReference type="InterPro" id="IPR013154">
    <property type="entry name" value="ADH-like_N"/>
</dbReference>
<dbReference type="GO" id="GO:0046872">
    <property type="term" value="F:metal ion binding"/>
    <property type="evidence" value="ECO:0007669"/>
    <property type="project" value="UniProtKB-KW"/>
</dbReference>
<dbReference type="InterPro" id="IPR036291">
    <property type="entry name" value="NAD(P)-bd_dom_sf"/>
</dbReference>
<dbReference type="Proteomes" id="UP000076738">
    <property type="component" value="Unassembled WGS sequence"/>
</dbReference>
<keyword evidence="5" id="KW-0862">Zinc</keyword>
<dbReference type="GO" id="GO:0005737">
    <property type="term" value="C:cytoplasm"/>
    <property type="evidence" value="ECO:0007669"/>
    <property type="project" value="TreeGrafter"/>
</dbReference>
<dbReference type="OrthoDB" id="1879366at2759"/>
<dbReference type="Gene3D" id="3.90.180.10">
    <property type="entry name" value="Medium-chain alcohol dehydrogenases, catalytic domain"/>
    <property type="match status" value="1"/>
</dbReference>
<evidence type="ECO:0000256" key="6">
    <source>
        <dbReference type="ARBA" id="ARBA00023002"/>
    </source>
</evidence>
<dbReference type="AlphaFoldDB" id="A0A167JCL4"/>
<dbReference type="PANTHER" id="PTHR42940">
    <property type="entry name" value="ALCOHOL DEHYDROGENASE 1-RELATED"/>
    <property type="match status" value="1"/>
</dbReference>
<dbReference type="InterPro" id="IPR011032">
    <property type="entry name" value="GroES-like_sf"/>
</dbReference>
<dbReference type="STRING" id="1330018.A0A167JCL4"/>
<keyword evidence="6" id="KW-0560">Oxidoreductase</keyword>
<evidence type="ECO:0000313" key="10">
    <source>
        <dbReference type="Proteomes" id="UP000076738"/>
    </source>
</evidence>
<evidence type="ECO:0000256" key="4">
    <source>
        <dbReference type="ARBA" id="ARBA00022723"/>
    </source>
</evidence>
<keyword evidence="4" id="KW-0479">Metal-binding</keyword>
<evidence type="ECO:0000313" key="9">
    <source>
        <dbReference type="EMBL" id="KZO93459.1"/>
    </source>
</evidence>
<proteinExistence type="inferred from homology"/>
<evidence type="ECO:0000259" key="8">
    <source>
        <dbReference type="SMART" id="SM00829"/>
    </source>
</evidence>
<evidence type="ECO:0000256" key="5">
    <source>
        <dbReference type="ARBA" id="ARBA00022833"/>
    </source>
</evidence>
<keyword evidence="10" id="KW-1185">Reference proteome</keyword>
<evidence type="ECO:0000256" key="1">
    <source>
        <dbReference type="ARBA" id="ARBA00001947"/>
    </source>
</evidence>
<reference evidence="9 10" key="1">
    <citation type="journal article" date="2016" name="Mol. Biol. Evol.">
        <title>Comparative Genomics of Early-Diverging Mushroom-Forming Fungi Provides Insights into the Origins of Lignocellulose Decay Capabilities.</title>
        <authorList>
            <person name="Nagy L.G."/>
            <person name="Riley R."/>
            <person name="Tritt A."/>
            <person name="Adam C."/>
            <person name="Daum C."/>
            <person name="Floudas D."/>
            <person name="Sun H."/>
            <person name="Yadav J.S."/>
            <person name="Pangilinan J."/>
            <person name="Larsson K.H."/>
            <person name="Matsuura K."/>
            <person name="Barry K."/>
            <person name="Labutti K."/>
            <person name="Kuo R."/>
            <person name="Ohm R.A."/>
            <person name="Bhattacharya S.S."/>
            <person name="Shirouzu T."/>
            <person name="Yoshinaga Y."/>
            <person name="Martin F.M."/>
            <person name="Grigoriev I.V."/>
            <person name="Hibbett D.S."/>
        </authorList>
    </citation>
    <scope>NUCLEOTIDE SEQUENCE [LARGE SCALE GENOMIC DNA]</scope>
    <source>
        <strain evidence="9 10">TUFC12733</strain>
    </source>
</reference>
<dbReference type="FunFam" id="3.90.180.10:FF:000002">
    <property type="entry name" value="Alcohol dehydrogenase AdhP"/>
    <property type="match status" value="1"/>
</dbReference>
<dbReference type="PANTHER" id="PTHR42940:SF3">
    <property type="entry name" value="ALCOHOL DEHYDROGENASE 1-RELATED"/>
    <property type="match status" value="1"/>
</dbReference>
<dbReference type="CDD" id="cd08297">
    <property type="entry name" value="CAD3"/>
    <property type="match status" value="1"/>
</dbReference>
<feature type="domain" description="Enoyl reductase (ER)" evidence="8">
    <location>
        <begin position="21"/>
        <end position="356"/>
    </location>
</feature>
<dbReference type="InterPro" id="IPR013149">
    <property type="entry name" value="ADH-like_C"/>
</dbReference>
<evidence type="ECO:0000256" key="3">
    <source>
        <dbReference type="ARBA" id="ARBA00013190"/>
    </source>
</evidence>
<dbReference type="FunFam" id="3.40.50.720:FF:000039">
    <property type="entry name" value="Alcohol dehydrogenase AdhP"/>
    <property type="match status" value="1"/>
</dbReference>
<sequence length="360" mass="38563">MGQQAINPEQIPKTQKAAVVRDKKVAIETVPVVQPSELKVGEALVKVLYSGVCHTDLHAQLGDWPLVHKEPLIGGHEGAGIVVAIGEHTDTDLKIGDRVGIKWLADSCLKCDYCRQGYEPLCHQALCSGFSVDGSFQQYAVSFARHLTKIPESLPMDKAAPILCAGVTVYKALKQSNARAGEWVVIPGAGGGLGHLAIQYALYMGLRVIAIDTGAQKQALCTKLGAERWIDFRETDDIVKAVKAATPDGDGPHAAIVTSAVGAAYEQALEYVRPHGTVVSVGLPPDAKVSADVFWTTFLEKQLKGSYVGNRQDAVEALDIAASGRVETTYTTLPFAKLPEVYGQMHDGSLVGRVVLDLWA</sequence>
<dbReference type="EC" id="1.1.1.1" evidence="3"/>
<accession>A0A167JCL4</accession>
<dbReference type="GO" id="GO:0004022">
    <property type="term" value="F:alcohol dehydrogenase (NAD+) activity"/>
    <property type="evidence" value="ECO:0007669"/>
    <property type="project" value="UniProtKB-EC"/>
</dbReference>
<evidence type="ECO:0000256" key="2">
    <source>
        <dbReference type="ARBA" id="ARBA00008072"/>
    </source>
</evidence>
<dbReference type="SUPFAM" id="SSF50129">
    <property type="entry name" value="GroES-like"/>
    <property type="match status" value="1"/>
</dbReference>
<dbReference type="SUPFAM" id="SSF51735">
    <property type="entry name" value="NAD(P)-binding Rossmann-fold domains"/>
    <property type="match status" value="1"/>
</dbReference>
<comment type="similarity">
    <text evidence="2">Belongs to the zinc-containing alcohol dehydrogenase family.</text>
</comment>
<name>A0A167JCL4_CALVF</name>
<organism evidence="9 10">
    <name type="scientific">Calocera viscosa (strain TUFC12733)</name>
    <dbReference type="NCBI Taxonomy" id="1330018"/>
    <lineage>
        <taxon>Eukaryota</taxon>
        <taxon>Fungi</taxon>
        <taxon>Dikarya</taxon>
        <taxon>Basidiomycota</taxon>
        <taxon>Agaricomycotina</taxon>
        <taxon>Dacrymycetes</taxon>
        <taxon>Dacrymycetales</taxon>
        <taxon>Dacrymycetaceae</taxon>
        <taxon>Calocera</taxon>
    </lineage>
</organism>
<dbReference type="Gene3D" id="3.40.50.720">
    <property type="entry name" value="NAD(P)-binding Rossmann-like Domain"/>
    <property type="match status" value="1"/>
</dbReference>
<protein>
    <recommendedName>
        <fullName evidence="3">alcohol dehydrogenase</fullName>
        <ecNumber evidence="3">1.1.1.1</ecNumber>
    </recommendedName>
</protein>
<comment type="cofactor">
    <cofactor evidence="1">
        <name>Zn(2+)</name>
        <dbReference type="ChEBI" id="CHEBI:29105"/>
    </cofactor>
</comment>
<dbReference type="Pfam" id="PF00107">
    <property type="entry name" value="ADH_zinc_N"/>
    <property type="match status" value="1"/>
</dbReference>
<dbReference type="InterPro" id="IPR020843">
    <property type="entry name" value="ER"/>
</dbReference>